<dbReference type="Pfam" id="PF00892">
    <property type="entry name" value="EamA"/>
    <property type="match status" value="2"/>
</dbReference>
<evidence type="ECO:0000256" key="2">
    <source>
        <dbReference type="ARBA" id="ARBA00007362"/>
    </source>
</evidence>
<dbReference type="PANTHER" id="PTHR32322:SF2">
    <property type="entry name" value="EAMA DOMAIN-CONTAINING PROTEIN"/>
    <property type="match status" value="1"/>
</dbReference>
<evidence type="ECO:0000256" key="5">
    <source>
        <dbReference type="ARBA" id="ARBA00023136"/>
    </source>
</evidence>
<proteinExistence type="inferred from homology"/>
<keyword evidence="4" id="KW-1133">Transmembrane helix</keyword>
<gene>
    <name evidence="7" type="ORF">GMD42_05700</name>
</gene>
<comment type="subcellular location">
    <subcellularLocation>
        <location evidence="1">Membrane</location>
        <topology evidence="1">Multi-pass membrane protein</topology>
    </subcellularLocation>
</comment>
<sequence length="355" mass="38981">MTRVSVFLHDAHPFKTKIRSQDSKYPRANLVSPCAQIYSSTIDQKFSGTITTTSEANMNIRTLGVICGVLSGFFWGTMDIAAQYLLHTVRMAPAQFISLTMVVTTVALFGISLATRPKETFLAAADKQNVFQFFLFGVLVLLTQVSFYVCVKYSNAETAAVIAATRPFCIMGLLLFAAVMPTASQIFCCALALIGVCLMMTKGNFSTLSFGWLTLLVGFGAPLFSAAYTIQSRTIVRKVGPLIAMTWAMLFTTILCNLYYPFWKVSLEWSFLTILSVLWVAIMGHIVAYTLYIVSASKILPTITGVLETVEPLTAIVLSYFFFSQKMNGFMLAGAAMVLIAVVLLGFSRPKDKAN</sequence>
<evidence type="ECO:0000313" key="7">
    <source>
        <dbReference type="EMBL" id="MTU43120.1"/>
    </source>
</evidence>
<dbReference type="Proteomes" id="UP000462362">
    <property type="component" value="Unassembled WGS sequence"/>
</dbReference>
<feature type="domain" description="EamA" evidence="6">
    <location>
        <begin position="63"/>
        <end position="200"/>
    </location>
</feature>
<evidence type="ECO:0000259" key="6">
    <source>
        <dbReference type="Pfam" id="PF00892"/>
    </source>
</evidence>
<evidence type="ECO:0000313" key="8">
    <source>
        <dbReference type="Proteomes" id="UP000462362"/>
    </source>
</evidence>
<keyword evidence="5" id="KW-0472">Membrane</keyword>
<keyword evidence="3" id="KW-0812">Transmembrane</keyword>
<feature type="domain" description="EamA" evidence="6">
    <location>
        <begin position="214"/>
        <end position="345"/>
    </location>
</feature>
<reference evidence="7 8" key="1">
    <citation type="journal article" date="2019" name="Nat. Med.">
        <title>A library of human gut bacterial isolates paired with longitudinal multiomics data enables mechanistic microbiome research.</title>
        <authorList>
            <person name="Poyet M."/>
            <person name="Groussin M."/>
            <person name="Gibbons S.M."/>
            <person name="Avila-Pacheco J."/>
            <person name="Jiang X."/>
            <person name="Kearney S.M."/>
            <person name="Perrotta A.R."/>
            <person name="Berdy B."/>
            <person name="Zhao S."/>
            <person name="Lieberman T.D."/>
            <person name="Swanson P.K."/>
            <person name="Smith M."/>
            <person name="Roesemann S."/>
            <person name="Alexander J.E."/>
            <person name="Rich S.A."/>
            <person name="Livny J."/>
            <person name="Vlamakis H."/>
            <person name="Clish C."/>
            <person name="Bullock K."/>
            <person name="Deik A."/>
            <person name="Scott J."/>
            <person name="Pierce K.A."/>
            <person name="Xavier R.J."/>
            <person name="Alm E.J."/>
        </authorList>
    </citation>
    <scope>NUCLEOTIDE SEQUENCE [LARGE SCALE GENOMIC DNA]</scope>
    <source>
        <strain evidence="7 8">BIOML-A2</strain>
    </source>
</reference>
<name>A0A6I3RZ95_9BURK</name>
<organism evidence="7 8">
    <name type="scientific">Parasutterella excrementihominis</name>
    <dbReference type="NCBI Taxonomy" id="487175"/>
    <lineage>
        <taxon>Bacteria</taxon>
        <taxon>Pseudomonadati</taxon>
        <taxon>Pseudomonadota</taxon>
        <taxon>Betaproteobacteria</taxon>
        <taxon>Burkholderiales</taxon>
        <taxon>Sutterellaceae</taxon>
        <taxon>Parasutterella</taxon>
    </lineage>
</organism>
<protein>
    <submittedName>
        <fullName evidence="7">EamA family transporter</fullName>
    </submittedName>
</protein>
<dbReference type="PANTHER" id="PTHR32322">
    <property type="entry name" value="INNER MEMBRANE TRANSPORTER"/>
    <property type="match status" value="1"/>
</dbReference>
<comment type="caution">
    <text evidence="7">The sequence shown here is derived from an EMBL/GenBank/DDBJ whole genome shotgun (WGS) entry which is preliminary data.</text>
</comment>
<evidence type="ECO:0000256" key="4">
    <source>
        <dbReference type="ARBA" id="ARBA00022989"/>
    </source>
</evidence>
<dbReference type="InterPro" id="IPR000620">
    <property type="entry name" value="EamA_dom"/>
</dbReference>
<dbReference type="EMBL" id="WNCL01000013">
    <property type="protein sequence ID" value="MTU43120.1"/>
    <property type="molecule type" value="Genomic_DNA"/>
</dbReference>
<dbReference type="AlphaFoldDB" id="A0A6I3RZ95"/>
<evidence type="ECO:0000256" key="3">
    <source>
        <dbReference type="ARBA" id="ARBA00022692"/>
    </source>
</evidence>
<dbReference type="SUPFAM" id="SSF103481">
    <property type="entry name" value="Multidrug resistance efflux transporter EmrE"/>
    <property type="match status" value="1"/>
</dbReference>
<comment type="similarity">
    <text evidence="2">Belongs to the EamA transporter family.</text>
</comment>
<accession>A0A6I3RZ95</accession>
<dbReference type="InterPro" id="IPR037185">
    <property type="entry name" value="EmrE-like"/>
</dbReference>
<evidence type="ECO:0000256" key="1">
    <source>
        <dbReference type="ARBA" id="ARBA00004141"/>
    </source>
</evidence>
<dbReference type="GO" id="GO:0016020">
    <property type="term" value="C:membrane"/>
    <property type="evidence" value="ECO:0007669"/>
    <property type="project" value="UniProtKB-SubCell"/>
</dbReference>
<dbReference type="InterPro" id="IPR050638">
    <property type="entry name" value="AA-Vitamin_Transporters"/>
</dbReference>